<evidence type="ECO:0000313" key="9">
    <source>
        <dbReference type="EMBL" id="ASJ08361.1"/>
    </source>
</evidence>
<keyword evidence="2" id="KW-1003">Cell membrane</keyword>
<evidence type="ECO:0000256" key="8">
    <source>
        <dbReference type="SAM" id="Phobius"/>
    </source>
</evidence>
<feature type="transmembrane region" description="Helical" evidence="8">
    <location>
        <begin position="166"/>
        <end position="190"/>
    </location>
</feature>
<dbReference type="KEGG" id="tsl:A3L11_03580"/>
<feature type="transmembrane region" description="Helical" evidence="8">
    <location>
        <begin position="81"/>
        <end position="98"/>
    </location>
</feature>
<organism evidence="9 10">
    <name type="scientific">Thermococcus siculi</name>
    <dbReference type="NCBI Taxonomy" id="72803"/>
    <lineage>
        <taxon>Archaea</taxon>
        <taxon>Methanobacteriati</taxon>
        <taxon>Methanobacteriota</taxon>
        <taxon>Thermococci</taxon>
        <taxon>Thermococcales</taxon>
        <taxon>Thermococcaceae</taxon>
        <taxon>Thermococcus</taxon>
    </lineage>
</organism>
<evidence type="ECO:0000256" key="4">
    <source>
        <dbReference type="ARBA" id="ARBA00022692"/>
    </source>
</evidence>
<dbReference type="GO" id="GO:0005886">
    <property type="term" value="C:plasma membrane"/>
    <property type="evidence" value="ECO:0007669"/>
    <property type="project" value="UniProtKB-SubCell"/>
</dbReference>
<evidence type="ECO:0000256" key="5">
    <source>
        <dbReference type="ARBA" id="ARBA00022801"/>
    </source>
</evidence>
<dbReference type="GO" id="GO:0006508">
    <property type="term" value="P:proteolysis"/>
    <property type="evidence" value="ECO:0007669"/>
    <property type="project" value="UniProtKB-KW"/>
</dbReference>
<dbReference type="AlphaFoldDB" id="A0A2Z2MLR6"/>
<dbReference type="InterPro" id="IPR026392">
    <property type="entry name" value="Exo/Archaeosortase_dom"/>
</dbReference>
<evidence type="ECO:0000256" key="6">
    <source>
        <dbReference type="ARBA" id="ARBA00022989"/>
    </source>
</evidence>
<evidence type="ECO:0000313" key="10">
    <source>
        <dbReference type="Proteomes" id="UP000250125"/>
    </source>
</evidence>
<keyword evidence="7 8" id="KW-0472">Membrane</keyword>
<gene>
    <name evidence="9" type="ORF">A3L11_03580</name>
</gene>
<dbReference type="RefSeq" id="WP_088855600.1">
    <property type="nucleotide sequence ID" value="NZ_CP015103.1"/>
</dbReference>
<dbReference type="OrthoDB" id="102280at2157"/>
<accession>A0A2Z2MLR6</accession>
<dbReference type="NCBIfam" id="TIGR04178">
    <property type="entry name" value="exo_archaeo"/>
    <property type="match status" value="1"/>
</dbReference>
<evidence type="ECO:0000256" key="2">
    <source>
        <dbReference type="ARBA" id="ARBA00022475"/>
    </source>
</evidence>
<evidence type="ECO:0000256" key="3">
    <source>
        <dbReference type="ARBA" id="ARBA00022670"/>
    </source>
</evidence>
<reference evidence="9 10" key="1">
    <citation type="submission" date="2016-04" db="EMBL/GenBank/DDBJ databases">
        <title>Complete genome sequence of Thermococcus siculi type strain RG-20.</title>
        <authorList>
            <person name="Oger P.M."/>
        </authorList>
    </citation>
    <scope>NUCLEOTIDE SEQUENCE [LARGE SCALE GENOMIC DNA]</scope>
    <source>
        <strain evidence="9 10">RG-20</strain>
    </source>
</reference>
<feature type="transmembrane region" description="Helical" evidence="8">
    <location>
        <begin position="202"/>
        <end position="224"/>
    </location>
</feature>
<protein>
    <submittedName>
        <fullName evidence="9">Exosortase/archaeosortase family protein</fullName>
    </submittedName>
</protein>
<dbReference type="EMBL" id="CP015103">
    <property type="protein sequence ID" value="ASJ08361.1"/>
    <property type="molecule type" value="Genomic_DNA"/>
</dbReference>
<feature type="transmembrane region" description="Helical" evidence="8">
    <location>
        <begin position="107"/>
        <end position="127"/>
    </location>
</feature>
<dbReference type="GO" id="GO:0008233">
    <property type="term" value="F:peptidase activity"/>
    <property type="evidence" value="ECO:0007669"/>
    <property type="project" value="UniProtKB-KW"/>
</dbReference>
<feature type="transmembrane region" description="Helical" evidence="8">
    <location>
        <begin position="57"/>
        <end position="75"/>
    </location>
</feature>
<dbReference type="Proteomes" id="UP000250125">
    <property type="component" value="Chromosome"/>
</dbReference>
<keyword evidence="5" id="KW-0378">Hydrolase</keyword>
<keyword evidence="3" id="KW-0645">Protease</keyword>
<evidence type="ECO:0000256" key="7">
    <source>
        <dbReference type="ARBA" id="ARBA00023136"/>
    </source>
</evidence>
<keyword evidence="10" id="KW-1185">Reference proteome</keyword>
<sequence>MRRSEGFAIFSMLFAVVLFAIMPTPPMLYLSLIYSVAVLLLRNSIKPKPLRLDWPTVLGAGFIVISPLFVLFKWGETPSPSMFQALLFLGVSLILFDFRTMVLPDSILLLEILLSWITRTGIGIYTLNWFSGLFVDMTSYLVRGLIDIFNVPILMRGNVAVVRNSIVIIGFGCSGLDAFVLYLLASLFLIYLRKSDRGEAALLLLGSLGIIPLNAVRIFTLLVIGYHSGISFLELFHSHLGDLMFLVYVFFYWWLVLKKLGE</sequence>
<dbReference type="GeneID" id="33317289"/>
<comment type="subcellular location">
    <subcellularLocation>
        <location evidence="1">Cell membrane</location>
        <topology evidence="1">Multi-pass membrane protein</topology>
    </subcellularLocation>
</comment>
<keyword evidence="4 8" id="KW-0812">Transmembrane</keyword>
<proteinExistence type="predicted"/>
<feature type="transmembrane region" description="Helical" evidence="8">
    <location>
        <begin position="236"/>
        <end position="257"/>
    </location>
</feature>
<dbReference type="InterPro" id="IPR019127">
    <property type="entry name" value="Exosortase"/>
</dbReference>
<name>A0A2Z2MLR6_9EURY</name>
<keyword evidence="6 8" id="KW-1133">Transmembrane helix</keyword>
<dbReference type="Pfam" id="PF09721">
    <property type="entry name" value="Exosortase_EpsH"/>
    <property type="match status" value="1"/>
</dbReference>
<evidence type="ECO:0000256" key="1">
    <source>
        <dbReference type="ARBA" id="ARBA00004651"/>
    </source>
</evidence>